<dbReference type="PROSITE" id="PS50887">
    <property type="entry name" value="GGDEF"/>
    <property type="match status" value="1"/>
</dbReference>
<gene>
    <name evidence="6" type="ORF">GGD89_001068</name>
</gene>
<sequence>MHGLDLPDDPLVHLDAGLGAALFVLAFLWGTRLHHGRPPEAQAARWWAAAFAVSTLEHGLAWIMGPGEGPLFLGFSMVHTLEPILLYAGLRAVQGHAGLDGPMLAMVSLGIGWVGAAMVAGLSVPLVMGPAHLLRGAVLLAVAAMAWRLTLGPDRPWAWRPGFRMLSILAVVNGVLALVAAGALWNGWRFFKVVATVEPALYGLLGLVLVVLVLRGATARGLRGAPPAWPRTVLTALDTGALEVDAGRRVVWANGAAATLFGVPEPEPLAGTPLAALLPGLDEAHKEAHGETHAEAPPAPATIHVVEGRNRRGQALTLTVRRIPAPDPADADGGHALLLVQCPEALPEHGAAGLVAMVRLFQDMNRWVRSGESRQTICRSACVLLADLTDAPLVWVATGHDRQGLTLTATAGSDGVLLAEHLGRPLMPLLRRLVAPALEDRDMPQAVALDAPNPATLIGSTETRAGAAMVVALGAREENVRADDRDADSRLQGPAVVVPMVCCGRVVGVLAVHGRSAPSDRQERLRVEAVAQHLGNTIDLARDTAFLRLQAHAITVAANATLITDHAGVIVWVNDAFVALSGFAGADVYGRTPDILVSGQQDPATQEEMWAAVRAGRAWDGEMVDRRKDGTLFTVRQTVTPLHAEDGTISNVVFVYEDITDHKRAEERVRYLSNYDTLTRLPNRTLFRDRLYQAVQHARRTQGTVAVLFVDLAQFSRVNDTMGHDVGDQILMTIGSRLNAAVAEEVDTVARMGGDEFAIIQTGRAGADLAAGLARRVARIIETPVEVGQQAVSVRANVGIAMYPDDGPDPDSLIKNADLAMYRVIRSDGETYRFYSNEMNDEAQARLALEADLRRALERRELINHYQPQYDMTGALVGMEALVRWQHPARGLISPGAFIPVAEESGLILPLGDRVLRQALADLSAWHQAGLPLVPVAVNISAAQFAQTDFAENVRSALEQHGLPPSALELELTESMLMREGEEAIRVLGQLSELGVRITIDDFGTGYSSLGYLKRFPVHTLKIDQSFVRHVHTDSNDTIIVRAIINLGHSLGMSVVAEGVETDEQFTYLRGEGADVVQGFLFSRPLPREEMECALRAAVDRPPSKGTMP</sequence>
<dbReference type="Proteomes" id="UP000554286">
    <property type="component" value="Unassembled WGS sequence"/>
</dbReference>
<dbReference type="NCBIfam" id="TIGR00254">
    <property type="entry name" value="GGDEF"/>
    <property type="match status" value="1"/>
</dbReference>
<dbReference type="SMART" id="SM00091">
    <property type="entry name" value="PAS"/>
    <property type="match status" value="2"/>
</dbReference>
<feature type="transmembrane region" description="Helical" evidence="1">
    <location>
        <begin position="12"/>
        <end position="31"/>
    </location>
</feature>
<dbReference type="NCBIfam" id="TIGR00229">
    <property type="entry name" value="sensory_box"/>
    <property type="match status" value="1"/>
</dbReference>
<dbReference type="Gene3D" id="3.30.450.20">
    <property type="entry name" value="PAS domain"/>
    <property type="match status" value="1"/>
</dbReference>
<feature type="transmembrane region" description="Helical" evidence="1">
    <location>
        <begin position="133"/>
        <end position="151"/>
    </location>
</feature>
<dbReference type="SUPFAM" id="SSF55785">
    <property type="entry name" value="PYP-like sensor domain (PAS domain)"/>
    <property type="match status" value="2"/>
</dbReference>
<evidence type="ECO:0000313" key="6">
    <source>
        <dbReference type="EMBL" id="MBB4265449.1"/>
    </source>
</evidence>
<dbReference type="SUPFAM" id="SSF141868">
    <property type="entry name" value="EAL domain-like"/>
    <property type="match status" value="1"/>
</dbReference>
<dbReference type="InterPro" id="IPR029787">
    <property type="entry name" value="Nucleotide_cyclase"/>
</dbReference>
<feature type="transmembrane region" description="Helical" evidence="1">
    <location>
        <begin position="102"/>
        <end position="127"/>
    </location>
</feature>
<evidence type="ECO:0000259" key="2">
    <source>
        <dbReference type="PROSITE" id="PS50112"/>
    </source>
</evidence>
<evidence type="ECO:0000313" key="7">
    <source>
        <dbReference type="Proteomes" id="UP000554286"/>
    </source>
</evidence>
<dbReference type="SUPFAM" id="SSF55781">
    <property type="entry name" value="GAF domain-like"/>
    <property type="match status" value="1"/>
</dbReference>
<dbReference type="PROSITE" id="PS50112">
    <property type="entry name" value="PAS"/>
    <property type="match status" value="1"/>
</dbReference>
<dbReference type="InterPro" id="IPR029016">
    <property type="entry name" value="GAF-like_dom_sf"/>
</dbReference>
<dbReference type="Pfam" id="PF01590">
    <property type="entry name" value="GAF"/>
    <property type="match status" value="1"/>
</dbReference>
<feature type="domain" description="EAL" evidence="4">
    <location>
        <begin position="846"/>
        <end position="1099"/>
    </location>
</feature>
<dbReference type="Gene3D" id="3.30.70.270">
    <property type="match status" value="1"/>
</dbReference>
<dbReference type="SMART" id="SM00086">
    <property type="entry name" value="PAC"/>
    <property type="match status" value="1"/>
</dbReference>
<dbReference type="SMART" id="SM00052">
    <property type="entry name" value="EAL"/>
    <property type="match status" value="1"/>
</dbReference>
<dbReference type="InterPro" id="IPR035919">
    <property type="entry name" value="EAL_sf"/>
</dbReference>
<feature type="domain" description="PAC" evidence="3">
    <location>
        <begin position="617"/>
        <end position="671"/>
    </location>
</feature>
<feature type="transmembrane region" description="Helical" evidence="1">
    <location>
        <begin position="163"/>
        <end position="188"/>
    </location>
</feature>
<keyword evidence="1" id="KW-1133">Transmembrane helix</keyword>
<dbReference type="FunFam" id="3.20.20.450:FF:000001">
    <property type="entry name" value="Cyclic di-GMP phosphodiesterase yahA"/>
    <property type="match status" value="1"/>
</dbReference>
<feature type="transmembrane region" description="Helical" evidence="1">
    <location>
        <begin position="200"/>
        <end position="217"/>
    </location>
</feature>
<proteinExistence type="predicted"/>
<dbReference type="InterPro" id="IPR035965">
    <property type="entry name" value="PAS-like_dom_sf"/>
</dbReference>
<accession>A0A7W6RBI4</accession>
<feature type="transmembrane region" description="Helical" evidence="1">
    <location>
        <begin position="43"/>
        <end position="65"/>
    </location>
</feature>
<keyword evidence="1" id="KW-0812">Transmembrane</keyword>
<evidence type="ECO:0000259" key="3">
    <source>
        <dbReference type="PROSITE" id="PS50113"/>
    </source>
</evidence>
<protein>
    <submittedName>
        <fullName evidence="6">Diguanylate cyclase (GGDEF)-like protein/PAS domain S-box-containing protein</fullName>
    </submittedName>
</protein>
<reference evidence="6 7" key="1">
    <citation type="submission" date="2020-08" db="EMBL/GenBank/DDBJ databases">
        <title>Genome sequencing of Purple Non-Sulfur Bacteria from various extreme environments.</title>
        <authorList>
            <person name="Mayer M."/>
        </authorList>
    </citation>
    <scope>NUCLEOTIDE SEQUENCE [LARGE SCALE GENOMIC DNA]</scope>
    <source>
        <strain evidence="6 7">JA131</strain>
    </source>
</reference>
<keyword evidence="7" id="KW-1185">Reference proteome</keyword>
<organism evidence="6 7">
    <name type="scientific">Roseospira visakhapatnamensis</name>
    <dbReference type="NCBI Taxonomy" id="390880"/>
    <lineage>
        <taxon>Bacteria</taxon>
        <taxon>Pseudomonadati</taxon>
        <taxon>Pseudomonadota</taxon>
        <taxon>Alphaproteobacteria</taxon>
        <taxon>Rhodospirillales</taxon>
        <taxon>Rhodospirillaceae</taxon>
        <taxon>Roseospira</taxon>
    </lineage>
</organism>
<dbReference type="SUPFAM" id="SSF55073">
    <property type="entry name" value="Nucleotide cyclase"/>
    <property type="match status" value="1"/>
</dbReference>
<dbReference type="InterPro" id="IPR043128">
    <property type="entry name" value="Rev_trsase/Diguanyl_cyclase"/>
</dbReference>
<dbReference type="Gene3D" id="3.20.20.450">
    <property type="entry name" value="EAL domain"/>
    <property type="match status" value="1"/>
</dbReference>
<dbReference type="Gene3D" id="3.30.450.40">
    <property type="match status" value="1"/>
</dbReference>
<dbReference type="InterPro" id="IPR000160">
    <property type="entry name" value="GGDEF_dom"/>
</dbReference>
<name>A0A7W6RBI4_9PROT</name>
<dbReference type="InterPro" id="IPR001633">
    <property type="entry name" value="EAL_dom"/>
</dbReference>
<evidence type="ECO:0000256" key="1">
    <source>
        <dbReference type="SAM" id="Phobius"/>
    </source>
</evidence>
<dbReference type="PANTHER" id="PTHR44757">
    <property type="entry name" value="DIGUANYLATE CYCLASE DGCP"/>
    <property type="match status" value="1"/>
</dbReference>
<dbReference type="CDD" id="cd01949">
    <property type="entry name" value="GGDEF"/>
    <property type="match status" value="1"/>
</dbReference>
<dbReference type="Pfam" id="PF00563">
    <property type="entry name" value="EAL"/>
    <property type="match status" value="1"/>
</dbReference>
<dbReference type="Pfam" id="PF00990">
    <property type="entry name" value="GGDEF"/>
    <property type="match status" value="1"/>
</dbReference>
<evidence type="ECO:0000259" key="5">
    <source>
        <dbReference type="PROSITE" id="PS50887"/>
    </source>
</evidence>
<dbReference type="CDD" id="cd00130">
    <property type="entry name" value="PAS"/>
    <property type="match status" value="2"/>
</dbReference>
<dbReference type="EMBL" id="JACIGK010000006">
    <property type="protein sequence ID" value="MBB4265449.1"/>
    <property type="molecule type" value="Genomic_DNA"/>
</dbReference>
<dbReference type="PANTHER" id="PTHR44757:SF2">
    <property type="entry name" value="BIOFILM ARCHITECTURE MAINTENANCE PROTEIN MBAA"/>
    <property type="match status" value="1"/>
</dbReference>
<dbReference type="InterPro" id="IPR003018">
    <property type="entry name" value="GAF"/>
</dbReference>
<feature type="domain" description="GGDEF" evidence="5">
    <location>
        <begin position="703"/>
        <end position="837"/>
    </location>
</feature>
<dbReference type="PROSITE" id="PS50113">
    <property type="entry name" value="PAC"/>
    <property type="match status" value="1"/>
</dbReference>
<comment type="caution">
    <text evidence="6">The sequence shown here is derived from an EMBL/GenBank/DDBJ whole genome shotgun (WGS) entry which is preliminary data.</text>
</comment>
<dbReference type="AlphaFoldDB" id="A0A7W6RBI4"/>
<dbReference type="Pfam" id="PF13426">
    <property type="entry name" value="PAS_9"/>
    <property type="match status" value="1"/>
</dbReference>
<dbReference type="Pfam" id="PF13188">
    <property type="entry name" value="PAS_8"/>
    <property type="match status" value="1"/>
</dbReference>
<keyword evidence="1" id="KW-0472">Membrane</keyword>
<dbReference type="InterPro" id="IPR052155">
    <property type="entry name" value="Biofilm_reg_signaling"/>
</dbReference>
<dbReference type="RefSeq" id="WP_184043072.1">
    <property type="nucleotide sequence ID" value="NZ_JACIGK010000006.1"/>
</dbReference>
<dbReference type="PROSITE" id="PS50883">
    <property type="entry name" value="EAL"/>
    <property type="match status" value="1"/>
</dbReference>
<evidence type="ECO:0000259" key="4">
    <source>
        <dbReference type="PROSITE" id="PS50883"/>
    </source>
</evidence>
<dbReference type="InterPro" id="IPR000014">
    <property type="entry name" value="PAS"/>
</dbReference>
<dbReference type="InterPro" id="IPR000700">
    <property type="entry name" value="PAS-assoc_C"/>
</dbReference>
<dbReference type="SMART" id="SM00267">
    <property type="entry name" value="GGDEF"/>
    <property type="match status" value="1"/>
</dbReference>
<dbReference type="InterPro" id="IPR001610">
    <property type="entry name" value="PAC"/>
</dbReference>
<dbReference type="CDD" id="cd01948">
    <property type="entry name" value="EAL"/>
    <property type="match status" value="1"/>
</dbReference>
<feature type="domain" description="PAS" evidence="2">
    <location>
        <begin position="552"/>
        <end position="592"/>
    </location>
</feature>